<keyword evidence="2" id="KW-1185">Reference proteome</keyword>
<dbReference type="OrthoDB" id="881413at2"/>
<reference evidence="1 2" key="1">
    <citation type="submission" date="2016-10" db="EMBL/GenBank/DDBJ databases">
        <authorList>
            <person name="de Groot N.N."/>
        </authorList>
    </citation>
    <scope>NUCLEOTIDE SEQUENCE [LARGE SCALE GENOMIC DNA]</scope>
    <source>
        <strain evidence="1 2">DSM 6059</strain>
    </source>
</reference>
<accession>A0A1I1I6J5</accession>
<gene>
    <name evidence="1" type="ORF">SAMN02745724_01406</name>
</gene>
<name>A0A1I1I6J5_9GAMM</name>
<dbReference type="AlphaFoldDB" id="A0A1I1I6J5"/>
<evidence type="ECO:0000313" key="1">
    <source>
        <dbReference type="EMBL" id="SFC31927.1"/>
    </source>
</evidence>
<dbReference type="EMBL" id="FOLO01000007">
    <property type="protein sequence ID" value="SFC31927.1"/>
    <property type="molecule type" value="Genomic_DNA"/>
</dbReference>
<dbReference type="Proteomes" id="UP000198862">
    <property type="component" value="Unassembled WGS sequence"/>
</dbReference>
<dbReference type="RefSeq" id="WP_091982233.1">
    <property type="nucleotide sequence ID" value="NZ_FOLO01000007.1"/>
</dbReference>
<protein>
    <submittedName>
        <fullName evidence="1">Uncharacterized protein</fullName>
    </submittedName>
</protein>
<sequence>MPVRDIKAGYLNLTAKVASNKLNRMTDAESSLERFFLFLLDNNPVVKHFYEQPVSIQYGKNLFAR</sequence>
<evidence type="ECO:0000313" key="2">
    <source>
        <dbReference type="Proteomes" id="UP000198862"/>
    </source>
</evidence>
<organism evidence="1 2">
    <name type="scientific">Pseudoalteromonas denitrificans DSM 6059</name>
    <dbReference type="NCBI Taxonomy" id="1123010"/>
    <lineage>
        <taxon>Bacteria</taxon>
        <taxon>Pseudomonadati</taxon>
        <taxon>Pseudomonadota</taxon>
        <taxon>Gammaproteobacteria</taxon>
        <taxon>Alteromonadales</taxon>
        <taxon>Pseudoalteromonadaceae</taxon>
        <taxon>Pseudoalteromonas</taxon>
    </lineage>
</organism>
<proteinExistence type="predicted"/>